<dbReference type="SUPFAM" id="SSF52743">
    <property type="entry name" value="Subtilisin-like"/>
    <property type="match status" value="1"/>
</dbReference>
<comment type="caution">
    <text evidence="10">The sequence shown here is derived from an EMBL/GenBank/DDBJ whole genome shotgun (WGS) entry which is preliminary data.</text>
</comment>
<dbReference type="InterPro" id="IPR050131">
    <property type="entry name" value="Peptidase_S8_subtilisin-like"/>
</dbReference>
<dbReference type="PANTHER" id="PTHR43806">
    <property type="entry name" value="PEPTIDASE S8"/>
    <property type="match status" value="1"/>
</dbReference>
<keyword evidence="7" id="KW-0472">Membrane</keyword>
<dbReference type="PANTHER" id="PTHR43806:SF11">
    <property type="entry name" value="CEREVISIN-RELATED"/>
    <property type="match status" value="1"/>
</dbReference>
<keyword evidence="3" id="KW-0378">Hydrolase</keyword>
<keyword evidence="7" id="KW-1133">Transmembrane helix</keyword>
<evidence type="ECO:0000313" key="11">
    <source>
        <dbReference type="Proteomes" id="UP001183629"/>
    </source>
</evidence>
<accession>A0AAE4CWR9</accession>
<keyword evidence="4" id="KW-0720">Serine protease</keyword>
<comment type="similarity">
    <text evidence="1 5">Belongs to the peptidase S8 family.</text>
</comment>
<organism evidence="10 11">
    <name type="scientific">Catenuloplanes niger</name>
    <dbReference type="NCBI Taxonomy" id="587534"/>
    <lineage>
        <taxon>Bacteria</taxon>
        <taxon>Bacillati</taxon>
        <taxon>Actinomycetota</taxon>
        <taxon>Actinomycetes</taxon>
        <taxon>Micromonosporales</taxon>
        <taxon>Micromonosporaceae</taxon>
        <taxon>Catenuloplanes</taxon>
    </lineage>
</organism>
<evidence type="ECO:0000256" key="3">
    <source>
        <dbReference type="ARBA" id="ARBA00022801"/>
    </source>
</evidence>
<keyword evidence="2" id="KW-0645">Protease</keyword>
<dbReference type="InterPro" id="IPR036852">
    <property type="entry name" value="Peptidase_S8/S53_dom_sf"/>
</dbReference>
<dbReference type="GO" id="GO:0006508">
    <property type="term" value="P:proteolysis"/>
    <property type="evidence" value="ECO:0007669"/>
    <property type="project" value="UniProtKB-KW"/>
</dbReference>
<evidence type="ECO:0000256" key="2">
    <source>
        <dbReference type="ARBA" id="ARBA00022670"/>
    </source>
</evidence>
<dbReference type="InterPro" id="IPR000209">
    <property type="entry name" value="Peptidase_S8/S53_dom"/>
</dbReference>
<dbReference type="PROSITE" id="PS51892">
    <property type="entry name" value="SUBTILASE"/>
    <property type="match status" value="1"/>
</dbReference>
<dbReference type="InterPro" id="IPR036779">
    <property type="entry name" value="LysM_dom_sf"/>
</dbReference>
<dbReference type="CDD" id="cd00306">
    <property type="entry name" value="Peptidases_S8_S53"/>
    <property type="match status" value="1"/>
</dbReference>
<keyword evidence="11" id="KW-1185">Reference proteome</keyword>
<name>A0AAE4CWR9_9ACTN</name>
<feature type="signal peptide" evidence="8">
    <location>
        <begin position="1"/>
        <end position="27"/>
    </location>
</feature>
<dbReference type="Proteomes" id="UP001183629">
    <property type="component" value="Unassembled WGS sequence"/>
</dbReference>
<dbReference type="Gene3D" id="3.10.350.10">
    <property type="entry name" value="LysM domain"/>
    <property type="match status" value="1"/>
</dbReference>
<evidence type="ECO:0000256" key="1">
    <source>
        <dbReference type="ARBA" id="ARBA00011073"/>
    </source>
</evidence>
<keyword evidence="8" id="KW-0732">Signal</keyword>
<feature type="domain" description="Peptidase S8/S53" evidence="9">
    <location>
        <begin position="149"/>
        <end position="388"/>
    </location>
</feature>
<feature type="region of interest" description="Disordered" evidence="6">
    <location>
        <begin position="396"/>
        <end position="416"/>
    </location>
</feature>
<dbReference type="PRINTS" id="PR00723">
    <property type="entry name" value="SUBTILISIN"/>
</dbReference>
<feature type="transmembrane region" description="Helical" evidence="7">
    <location>
        <begin position="422"/>
        <end position="442"/>
    </location>
</feature>
<sequence length="450" mass="45461">MTRTDRLTRAAAAVLVVLALAGAPAGAAPPEQSFVKYYVVRDGGETLYDLADRLLHDRARYSQIMHLNTGRAQPDGTVLTDPGRLRAGWVLVLPWDAYGEGVTYGLPPASEPERPDPPADACARDGAGADPDWAVLRMAANQAWGRSRGEEQVVAVVGSGVDGTLPELAGRVEPGVNATGTKDRADADCLGPGTAMAAIIAGRATGDGGFSGVAPDATVLPVRILTTAPDAPPEVQAAGVEAAAEADVAVLALSAAVDVTRADVAEAVASAVEGGAVVVTTAPDGPPAGPTLSDGVIRVAGVGADGRTAADYRAGAVDVSAPGVNVVTPGVDGPVSGGDYAVAYVAGTVALVRAAHPELTVTEVRQRVLDTAEPMTDERRPDARYGWGMVDPAEAVGRDLPGGAGDDPGAPLSAGGRPGGDGSVALVIVVLVALVSAALLGLRFRRLWQE</sequence>
<feature type="chain" id="PRO_5042012911" description="Peptidase S8/S53 domain-containing protein" evidence="8">
    <location>
        <begin position="28"/>
        <end position="450"/>
    </location>
</feature>
<keyword evidence="7" id="KW-0812">Transmembrane</keyword>
<evidence type="ECO:0000256" key="5">
    <source>
        <dbReference type="PROSITE-ProRule" id="PRU01240"/>
    </source>
</evidence>
<evidence type="ECO:0000256" key="6">
    <source>
        <dbReference type="SAM" id="MobiDB-lite"/>
    </source>
</evidence>
<dbReference type="EMBL" id="JAVDYC010000001">
    <property type="protein sequence ID" value="MDR7325843.1"/>
    <property type="molecule type" value="Genomic_DNA"/>
</dbReference>
<dbReference type="RefSeq" id="WP_310420878.1">
    <property type="nucleotide sequence ID" value="NZ_JAVDYC010000001.1"/>
</dbReference>
<dbReference type="Gene3D" id="3.40.50.200">
    <property type="entry name" value="Peptidase S8/S53 domain"/>
    <property type="match status" value="1"/>
</dbReference>
<evidence type="ECO:0000256" key="8">
    <source>
        <dbReference type="SAM" id="SignalP"/>
    </source>
</evidence>
<dbReference type="GO" id="GO:0004252">
    <property type="term" value="F:serine-type endopeptidase activity"/>
    <property type="evidence" value="ECO:0007669"/>
    <property type="project" value="InterPro"/>
</dbReference>
<reference evidence="10 11" key="1">
    <citation type="submission" date="2023-07" db="EMBL/GenBank/DDBJ databases">
        <title>Sequencing the genomes of 1000 actinobacteria strains.</title>
        <authorList>
            <person name="Klenk H.-P."/>
        </authorList>
    </citation>
    <scope>NUCLEOTIDE SEQUENCE [LARGE SCALE GENOMIC DNA]</scope>
    <source>
        <strain evidence="10 11">DSM 44711</strain>
    </source>
</reference>
<evidence type="ECO:0000256" key="4">
    <source>
        <dbReference type="ARBA" id="ARBA00022825"/>
    </source>
</evidence>
<proteinExistence type="inferred from homology"/>
<evidence type="ECO:0000313" key="10">
    <source>
        <dbReference type="EMBL" id="MDR7325843.1"/>
    </source>
</evidence>
<feature type="region of interest" description="Disordered" evidence="6">
    <location>
        <begin position="108"/>
        <end position="127"/>
    </location>
</feature>
<evidence type="ECO:0000259" key="9">
    <source>
        <dbReference type="Pfam" id="PF00082"/>
    </source>
</evidence>
<dbReference type="AlphaFoldDB" id="A0AAE4CWR9"/>
<dbReference type="Pfam" id="PF00082">
    <property type="entry name" value="Peptidase_S8"/>
    <property type="match status" value="1"/>
</dbReference>
<gene>
    <name evidence="10" type="ORF">J2S44_006093</name>
</gene>
<evidence type="ECO:0000256" key="7">
    <source>
        <dbReference type="SAM" id="Phobius"/>
    </source>
</evidence>
<comment type="caution">
    <text evidence="5">Lacks conserved residue(s) required for the propagation of feature annotation.</text>
</comment>
<protein>
    <recommendedName>
        <fullName evidence="9">Peptidase S8/S53 domain-containing protein</fullName>
    </recommendedName>
</protein>
<dbReference type="InterPro" id="IPR015500">
    <property type="entry name" value="Peptidase_S8_subtilisin-rel"/>
</dbReference>